<comment type="caution">
    <text evidence="1">The sequence shown here is derived from an EMBL/GenBank/DDBJ whole genome shotgun (WGS) entry which is preliminary data.</text>
</comment>
<dbReference type="Proteomes" id="UP001342631">
    <property type="component" value="Unassembled WGS sequence"/>
</dbReference>
<evidence type="ECO:0000313" key="2">
    <source>
        <dbReference type="Proteomes" id="UP001342631"/>
    </source>
</evidence>
<accession>A0ABQ6QZM3</accession>
<dbReference type="EMBL" id="BTTX01000006">
    <property type="protein sequence ID" value="GMU09498.1"/>
    <property type="molecule type" value="Genomic_DNA"/>
</dbReference>
<organism evidence="1 2">
    <name type="scientific">Corallococcus caeni</name>
    <dbReference type="NCBI Taxonomy" id="3082388"/>
    <lineage>
        <taxon>Bacteria</taxon>
        <taxon>Pseudomonadati</taxon>
        <taxon>Myxococcota</taxon>
        <taxon>Myxococcia</taxon>
        <taxon>Myxococcales</taxon>
        <taxon>Cystobacterineae</taxon>
        <taxon>Myxococcaceae</taxon>
        <taxon>Corallococcus</taxon>
    </lineage>
</organism>
<keyword evidence="2" id="KW-1185">Reference proteome</keyword>
<evidence type="ECO:0008006" key="3">
    <source>
        <dbReference type="Google" id="ProtNLM"/>
    </source>
</evidence>
<proteinExistence type="predicted"/>
<dbReference type="RefSeq" id="WP_338280506.1">
    <property type="nucleotide sequence ID" value="NZ_BTTX01000006.1"/>
</dbReference>
<dbReference type="PROSITE" id="PS51257">
    <property type="entry name" value="PROKAR_LIPOPROTEIN"/>
    <property type="match status" value="1"/>
</dbReference>
<gene>
    <name evidence="1" type="ORF">ASNO1_57520</name>
</gene>
<protein>
    <recommendedName>
        <fullName evidence="3">EcxA zinc-binding domain-containing protein</fullName>
    </recommendedName>
</protein>
<reference evidence="1 2" key="1">
    <citation type="journal article" date="2024" name="Arch. Microbiol.">
        <title>Corallococcus caeni sp. nov., a novel myxobacterium isolated from activated sludge.</title>
        <authorList>
            <person name="Tomita S."/>
            <person name="Nakai R."/>
            <person name="Kuroda K."/>
            <person name="Kurashita H."/>
            <person name="Hatamoto M."/>
            <person name="Yamaguchi T."/>
            <person name="Narihiro T."/>
        </authorList>
    </citation>
    <scope>NUCLEOTIDE SEQUENCE [LARGE SCALE GENOMIC DNA]</scope>
    <source>
        <strain evidence="1 2">NO1</strain>
    </source>
</reference>
<name>A0ABQ6QZM3_9BACT</name>
<sequence length="227" mass="24782">MDREILALPILIGVLSLSGCATRALSSFENSSGVIDRVQTLNKVTAQVECHGYDDPANAQKAQSAILLMERVLNSPNFREKVKGFKFNKRGRNGNLGYSNDEVLAIVLSGTDIDTLTSAKSEQEIKDATPGVLKLKLNLDKVSPREIGHTNLETNEIFTGVDWFRDNDLCEIAGHYLHEYTHTVGFGHTFFDVFNRASSVPYGLGDIGVDVAKELTGGTCTHSPVNP</sequence>
<evidence type="ECO:0000313" key="1">
    <source>
        <dbReference type="EMBL" id="GMU09498.1"/>
    </source>
</evidence>